<dbReference type="Proteomes" id="UP001303373">
    <property type="component" value="Chromosome 9"/>
</dbReference>
<evidence type="ECO:0000259" key="2">
    <source>
        <dbReference type="Pfam" id="PF23076"/>
    </source>
</evidence>
<dbReference type="AlphaFoldDB" id="A0AAQ3M8M1"/>
<protein>
    <submittedName>
        <fullName evidence="3">Uncharacterized protein</fullName>
    </submittedName>
</protein>
<accession>A0AAQ3M8M1</accession>
<proteinExistence type="predicted"/>
<feature type="domain" description="PH" evidence="1">
    <location>
        <begin position="287"/>
        <end position="397"/>
    </location>
</feature>
<name>A0AAQ3M8M1_9PEZI</name>
<dbReference type="InterPro" id="IPR057082">
    <property type="entry name" value="PH_C"/>
</dbReference>
<evidence type="ECO:0000313" key="4">
    <source>
        <dbReference type="Proteomes" id="UP001303373"/>
    </source>
</evidence>
<gene>
    <name evidence="3" type="ORF">R9X50_00576800</name>
</gene>
<dbReference type="InterPro" id="IPR057081">
    <property type="entry name" value="PH_N"/>
</dbReference>
<sequence>MAAVDHALLRLAKDAEDTASGLGVFRDKLPRSAAAITSAIGKLFSISALLRRIDGAQNDPRAQPSIYRIHEDLGRLFGSLHASLEQIFRMFGRSGERPFTTVWEDLNHHFDQDEGVSLVERLDLYHEFLRSQLDVLDGYRSLGQGEIRRRIVALSTAQNIVSGPVDPWAIGIATGSASRRRRPPLARIETPISRTTTLSDEWDYNGTLQPPPAPEPFSPLSPTFTSISSPTLSSSQTSYSNDPAHVSAELVHWARNVFDGSNPRNLIPATQQMDDQSACYGTIDNSALHHLGRDGFIRALELPFDREQLWMRLYWRPSDFRARILIMTKDSHRQDTHYCTALTNLKIIRNGSCLQLCRARRDGIYRMWAKLNFVFYDRMVLFYSTLVAMKHQDLRGISSHFLIDEFELASRPSATSPQTHLPGEDEIFGGEIIDGSLHHALRLWRDSTSGVVRLEACALRGPMQDVPLWTAFVTRYVGDPDWAHLEPIRRGDTSAVVHIAAFKPPPYVFLSGYQPLRNDAHDWILHFALVDDAKQFIEQWTALCNRYS</sequence>
<evidence type="ECO:0000313" key="3">
    <source>
        <dbReference type="EMBL" id="WPH02900.1"/>
    </source>
</evidence>
<evidence type="ECO:0000259" key="1">
    <source>
        <dbReference type="Pfam" id="PF23074"/>
    </source>
</evidence>
<dbReference type="Pfam" id="PF23076">
    <property type="entry name" value="PH_FT_C"/>
    <property type="match status" value="1"/>
</dbReference>
<organism evidence="3 4">
    <name type="scientific">Acrodontium crateriforme</name>
    <dbReference type="NCBI Taxonomy" id="150365"/>
    <lineage>
        <taxon>Eukaryota</taxon>
        <taxon>Fungi</taxon>
        <taxon>Dikarya</taxon>
        <taxon>Ascomycota</taxon>
        <taxon>Pezizomycotina</taxon>
        <taxon>Dothideomycetes</taxon>
        <taxon>Dothideomycetidae</taxon>
        <taxon>Mycosphaerellales</taxon>
        <taxon>Teratosphaeriaceae</taxon>
        <taxon>Acrodontium</taxon>
    </lineage>
</organism>
<dbReference type="Pfam" id="PF23074">
    <property type="entry name" value="PH_FT_N"/>
    <property type="match status" value="1"/>
</dbReference>
<reference evidence="3 4" key="1">
    <citation type="submission" date="2023-11" db="EMBL/GenBank/DDBJ databases">
        <title>An acidophilic fungus is an integral part of prey digestion in a carnivorous sundew plant.</title>
        <authorList>
            <person name="Tsai I.J."/>
        </authorList>
    </citation>
    <scope>NUCLEOTIDE SEQUENCE [LARGE SCALE GENOMIC DNA]</scope>
    <source>
        <strain evidence="3">169a</strain>
    </source>
</reference>
<feature type="domain" description="PH" evidence="2">
    <location>
        <begin position="426"/>
        <end position="543"/>
    </location>
</feature>
<dbReference type="EMBL" id="CP138588">
    <property type="protein sequence ID" value="WPH02900.1"/>
    <property type="molecule type" value="Genomic_DNA"/>
</dbReference>
<keyword evidence="4" id="KW-1185">Reference proteome</keyword>